<comment type="caution">
    <text evidence="2">The sequence shown here is derived from an EMBL/GenBank/DDBJ whole genome shotgun (WGS) entry which is preliminary data.</text>
</comment>
<evidence type="ECO:0000313" key="3">
    <source>
        <dbReference type="Proteomes" id="UP000185612"/>
    </source>
</evidence>
<dbReference type="RefSeq" id="WP_073826324.1">
    <property type="nucleotide sequence ID" value="NZ_MQVS01000016.1"/>
</dbReference>
<dbReference type="Proteomes" id="UP000185612">
    <property type="component" value="Unassembled WGS sequence"/>
</dbReference>
<proteinExistence type="predicted"/>
<evidence type="ECO:0000313" key="2">
    <source>
        <dbReference type="EMBL" id="OKL50778.1"/>
    </source>
</evidence>
<reference evidence="3" key="1">
    <citation type="submission" date="2016-12" db="EMBL/GenBank/DDBJ databases">
        <authorList>
            <person name="Meng X."/>
        </authorList>
    </citation>
    <scope>NUCLEOTIDE SEQUENCE [LARGE SCALE GENOMIC DNA]</scope>
    <source>
        <strain evidence="3">DSM 20732</strain>
    </source>
</reference>
<accession>A0A1Q5PT81</accession>
<evidence type="ECO:0008006" key="4">
    <source>
        <dbReference type="Google" id="ProtNLM"/>
    </source>
</evidence>
<keyword evidence="1" id="KW-0732">Signal</keyword>
<dbReference type="PROSITE" id="PS51257">
    <property type="entry name" value="PROKAR_LIPOPROTEIN"/>
    <property type="match status" value="1"/>
</dbReference>
<gene>
    <name evidence="2" type="ORF">BSZ40_10840</name>
</gene>
<sequence>MRRIRVLVGITLVAGLLGGCGSAQALCELGANFSAKVDEIGGKLASARNSEELAALRPEVDKLVTQAEKIVDSAPRIFHDTANEFTDRLRQLRDQVGAGDLEAVQAGDAMHSETTAQFFGYLQRVCDSK</sequence>
<dbReference type="EMBL" id="MQVS01000016">
    <property type="protein sequence ID" value="OKL50778.1"/>
    <property type="molecule type" value="Genomic_DNA"/>
</dbReference>
<feature type="signal peptide" evidence="1">
    <location>
        <begin position="1"/>
        <end position="25"/>
    </location>
</feature>
<feature type="chain" id="PRO_5043148782" description="DUF4363 family protein" evidence="1">
    <location>
        <begin position="26"/>
        <end position="129"/>
    </location>
</feature>
<protein>
    <recommendedName>
        <fullName evidence="4">DUF4363 family protein</fullName>
    </recommendedName>
</protein>
<keyword evidence="3" id="KW-1185">Reference proteome</keyword>
<dbReference type="AlphaFoldDB" id="A0A1Q5PT81"/>
<organism evidence="2 3">
    <name type="scientific">Buchananella hordeovulneris</name>
    <dbReference type="NCBI Taxonomy" id="52770"/>
    <lineage>
        <taxon>Bacteria</taxon>
        <taxon>Bacillati</taxon>
        <taxon>Actinomycetota</taxon>
        <taxon>Actinomycetes</taxon>
        <taxon>Actinomycetales</taxon>
        <taxon>Actinomycetaceae</taxon>
        <taxon>Buchananella</taxon>
    </lineage>
</organism>
<evidence type="ECO:0000256" key="1">
    <source>
        <dbReference type="SAM" id="SignalP"/>
    </source>
</evidence>
<name>A0A1Q5PT81_9ACTO</name>